<organism evidence="2 3">
    <name type="scientific">Fusarium duplospermum</name>
    <dbReference type="NCBI Taxonomy" id="1325734"/>
    <lineage>
        <taxon>Eukaryota</taxon>
        <taxon>Fungi</taxon>
        <taxon>Dikarya</taxon>
        <taxon>Ascomycota</taxon>
        <taxon>Pezizomycotina</taxon>
        <taxon>Sordariomycetes</taxon>
        <taxon>Hypocreomycetidae</taxon>
        <taxon>Hypocreales</taxon>
        <taxon>Nectriaceae</taxon>
        <taxon>Fusarium</taxon>
        <taxon>Fusarium solani species complex</taxon>
    </lineage>
</organism>
<comment type="caution">
    <text evidence="2">The sequence shown here is derived from an EMBL/GenBank/DDBJ whole genome shotgun (WGS) entry which is preliminary data.</text>
</comment>
<sequence length="87" mass="9896">MWVDSVPPLSHHPKSGRSRASTNLATRRRALPVAVVNLYTILSLRTFELVSSVRLFGYLIGLRPIDFPLALLRRYSRFPSKITTTSR</sequence>
<accession>A0A428R5E7</accession>
<feature type="region of interest" description="Disordered" evidence="1">
    <location>
        <begin position="1"/>
        <end position="23"/>
    </location>
</feature>
<dbReference type="EMBL" id="NKCI01000003">
    <property type="protein sequence ID" value="RSL72713.1"/>
    <property type="molecule type" value="Genomic_DNA"/>
</dbReference>
<proteinExistence type="predicted"/>
<dbReference type="Proteomes" id="UP000288168">
    <property type="component" value="Unassembled WGS sequence"/>
</dbReference>
<gene>
    <name evidence="2" type="ORF">CEP54_000744</name>
</gene>
<reference evidence="2 3" key="1">
    <citation type="submission" date="2017-06" db="EMBL/GenBank/DDBJ databases">
        <title>Comparative genomic analysis of Ambrosia Fusariam Clade fungi.</title>
        <authorList>
            <person name="Stajich J.E."/>
            <person name="Carrillo J."/>
            <person name="Kijimoto T."/>
            <person name="Eskalen A."/>
            <person name="O'Donnell K."/>
            <person name="Kasson M."/>
        </authorList>
    </citation>
    <scope>NUCLEOTIDE SEQUENCE [LARGE SCALE GENOMIC DNA]</scope>
    <source>
        <strain evidence="2 3">NRRL62584</strain>
    </source>
</reference>
<keyword evidence="3" id="KW-1185">Reference proteome</keyword>
<protein>
    <submittedName>
        <fullName evidence="2">Uncharacterized protein</fullName>
    </submittedName>
</protein>
<name>A0A428R5E7_9HYPO</name>
<dbReference type="AlphaFoldDB" id="A0A428R5E7"/>
<evidence type="ECO:0000313" key="2">
    <source>
        <dbReference type="EMBL" id="RSL72713.1"/>
    </source>
</evidence>
<evidence type="ECO:0000256" key="1">
    <source>
        <dbReference type="SAM" id="MobiDB-lite"/>
    </source>
</evidence>
<dbReference type="OrthoDB" id="10582408at2759"/>
<evidence type="ECO:0000313" key="3">
    <source>
        <dbReference type="Proteomes" id="UP000288168"/>
    </source>
</evidence>